<gene>
    <name evidence="14" type="primary">atp8</name>
</gene>
<dbReference type="InterPro" id="IPR001421">
    <property type="entry name" value="ATP8_metazoa"/>
</dbReference>
<keyword evidence="5 12" id="KW-0138">CF(0)</keyword>
<reference evidence="14" key="1">
    <citation type="journal article" date="2005" name="Genome">
        <title>Insect mitochondrial genomics: the complete mitochondrial genome sequence of the meadow spittlebug Philaenus spumarius (Hemiptera: Auchenorrhyncha: Cercopoidae).</title>
        <authorList>
            <person name="Stewart J.B."/>
            <person name="Beckenbach A.T."/>
        </authorList>
    </citation>
    <scope>NUCLEOTIDE SEQUENCE</scope>
</reference>
<comment type="subcellular location">
    <subcellularLocation>
        <location evidence="1 12">Mitochondrion membrane</location>
        <topology evidence="1 12">Single-pass membrane protein</topology>
    </subcellularLocation>
</comment>
<dbReference type="Pfam" id="PF00895">
    <property type="entry name" value="ATP-synt_8"/>
    <property type="match status" value="1"/>
</dbReference>
<evidence type="ECO:0000256" key="13">
    <source>
        <dbReference type="SAM" id="Phobius"/>
    </source>
</evidence>
<dbReference type="GeneID" id="2846745"/>
<evidence type="ECO:0000256" key="6">
    <source>
        <dbReference type="ARBA" id="ARBA00022692"/>
    </source>
</evidence>
<feature type="transmembrane region" description="Helical" evidence="13">
    <location>
        <begin position="6"/>
        <end position="31"/>
    </location>
</feature>
<keyword evidence="6 12" id="KW-0812">Transmembrane</keyword>
<dbReference type="CTD" id="4509"/>
<comment type="subunit">
    <text evidence="3">F-type ATPases have 2 components, CF(1) - the catalytic core - and CF(0) - the membrane proton channel.</text>
</comment>
<evidence type="ECO:0000256" key="5">
    <source>
        <dbReference type="ARBA" id="ARBA00022547"/>
    </source>
</evidence>
<keyword evidence="10 12" id="KW-0496">Mitochondrion</keyword>
<evidence type="ECO:0000256" key="11">
    <source>
        <dbReference type="ARBA" id="ARBA00023136"/>
    </source>
</evidence>
<evidence type="ECO:0000256" key="2">
    <source>
        <dbReference type="ARBA" id="ARBA00008892"/>
    </source>
</evidence>
<evidence type="ECO:0000256" key="1">
    <source>
        <dbReference type="ARBA" id="ARBA00004304"/>
    </source>
</evidence>
<evidence type="ECO:0000256" key="8">
    <source>
        <dbReference type="ARBA" id="ARBA00022989"/>
    </source>
</evidence>
<keyword evidence="9 12" id="KW-0406">Ion transport</keyword>
<dbReference type="EMBL" id="AY630340">
    <property type="protein sequence ID" value="AAT39434.1"/>
    <property type="molecule type" value="Genomic_DNA"/>
</dbReference>
<evidence type="ECO:0000256" key="10">
    <source>
        <dbReference type="ARBA" id="ARBA00023128"/>
    </source>
</evidence>
<proteinExistence type="inferred from homology"/>
<dbReference type="GO" id="GO:0045259">
    <property type="term" value="C:proton-transporting ATP synthase complex"/>
    <property type="evidence" value="ECO:0007669"/>
    <property type="project" value="UniProtKB-KW"/>
</dbReference>
<dbReference type="GO" id="GO:0031966">
    <property type="term" value="C:mitochondrial membrane"/>
    <property type="evidence" value="ECO:0007669"/>
    <property type="project" value="UniProtKB-SubCell"/>
</dbReference>
<dbReference type="GO" id="GO:0015986">
    <property type="term" value="P:proton motive force-driven ATP synthesis"/>
    <property type="evidence" value="ECO:0007669"/>
    <property type="project" value="InterPro"/>
</dbReference>
<geneLocation type="mitochondrion" evidence="14"/>
<keyword evidence="7 12" id="KW-0375">Hydrogen ion transport</keyword>
<evidence type="ECO:0000256" key="9">
    <source>
        <dbReference type="ARBA" id="ARBA00023065"/>
    </source>
</evidence>
<comment type="similarity">
    <text evidence="2 12">Belongs to the ATPase protein 8 family.</text>
</comment>
<evidence type="ECO:0000313" key="14">
    <source>
        <dbReference type="EMBL" id="AAT39434.1"/>
    </source>
</evidence>
<evidence type="ECO:0000256" key="4">
    <source>
        <dbReference type="ARBA" id="ARBA00022448"/>
    </source>
</evidence>
<dbReference type="RefSeq" id="YP_026120.1">
    <property type="nucleotide sequence ID" value="NC_005944.1"/>
</dbReference>
<evidence type="ECO:0000256" key="3">
    <source>
        <dbReference type="ARBA" id="ARBA00011291"/>
    </source>
</evidence>
<organism evidence="14">
    <name type="scientific">Philaenus spumarius</name>
    <name type="common">Meadow froghopper</name>
    <name type="synonym">Cicada spumarius</name>
    <dbReference type="NCBI Taxonomy" id="36667"/>
    <lineage>
        <taxon>Eukaryota</taxon>
        <taxon>Metazoa</taxon>
        <taxon>Ecdysozoa</taxon>
        <taxon>Arthropoda</taxon>
        <taxon>Hexapoda</taxon>
        <taxon>Insecta</taxon>
        <taxon>Pterygota</taxon>
        <taxon>Neoptera</taxon>
        <taxon>Paraneoptera</taxon>
        <taxon>Hemiptera</taxon>
        <taxon>Auchenorrhyncha</taxon>
        <taxon>Cercopoidea</taxon>
        <taxon>Aphrophoridae</taxon>
        <taxon>Philaenus</taxon>
    </lineage>
</organism>
<dbReference type="GO" id="GO:0015078">
    <property type="term" value="F:proton transmembrane transporter activity"/>
    <property type="evidence" value="ECO:0007669"/>
    <property type="project" value="InterPro"/>
</dbReference>
<keyword evidence="8 13" id="KW-1133">Transmembrane helix</keyword>
<sequence length="51" mass="6484">MPQMAPMWWLSLFMMFILSFFLFNSIIYFFFKSNKINTFNKFIINQMIWKW</sequence>
<name>Q6IT33_PHISP</name>
<evidence type="ECO:0000256" key="12">
    <source>
        <dbReference type="RuleBase" id="RU003661"/>
    </source>
</evidence>
<keyword evidence="4 12" id="KW-0813">Transport</keyword>
<accession>Q6IT33</accession>
<dbReference type="AlphaFoldDB" id="Q6IT33"/>
<evidence type="ECO:0000256" key="7">
    <source>
        <dbReference type="ARBA" id="ARBA00022781"/>
    </source>
</evidence>
<keyword evidence="11 13" id="KW-0472">Membrane</keyword>
<protein>
    <recommendedName>
        <fullName evidence="12">ATP synthase complex subunit 8</fullName>
    </recommendedName>
</protein>